<dbReference type="Ensembl" id="ENSCHIT00010021670.1">
    <property type="protein sequence ID" value="ENSCHIP00010015420.1"/>
    <property type="gene ID" value="ENSCHIG00010011260.1"/>
</dbReference>
<evidence type="ECO:0000256" key="2">
    <source>
        <dbReference type="ARBA" id="ARBA00019375"/>
    </source>
</evidence>
<sequence length="346" mass="36615">MKSFLLLFCLAQLCSCRSIPLDPIAGYKEPACDDPDTEQAALAAVDYINKHLPRGYKHTLNQIDSVKVWPRVSEPALENSKESPKPYPLLLSSVQAVEGDCDIHVLKQDGQFSVLFTKCDSSPDSAEDVRKLCPDCPLLAPLNNSQVVHAAEVALATFNAQNNGSYFQLVEISRAQFVPLPVSVSVEFAVAATDCIAKEVVDPTKCNLLAEKQYGFCKGSVIQKALGGEDVAVTCTLFQTQPVIPQPQPEGAEAGAPSAVPDAAVPAPSAAGLPVGSVVAGPSVVAVALPLHRAHYDLRHTFSGVASVESASGEAFHVGKTPIVGQPSVPGGPVHLCPGRIRYFKI</sequence>
<dbReference type="PANTHER" id="PTHR13814">
    <property type="entry name" value="FETUIN"/>
    <property type="match status" value="1"/>
</dbReference>
<feature type="chain" id="PRO_5034108072" description="Alpha-2-HS-glycoprotein" evidence="9">
    <location>
        <begin position="17"/>
        <end position="346"/>
    </location>
</feature>
<comment type="subcellular location">
    <subcellularLocation>
        <location evidence="1">Secreted</location>
    </subcellularLocation>
</comment>
<dbReference type="CDD" id="cd00042">
    <property type="entry name" value="CY"/>
    <property type="match status" value="1"/>
</dbReference>
<dbReference type="InterPro" id="IPR046350">
    <property type="entry name" value="Cystatin_sf"/>
</dbReference>
<evidence type="ECO:0000259" key="10">
    <source>
        <dbReference type="PROSITE" id="PS51529"/>
    </source>
</evidence>
<dbReference type="Gene3D" id="3.10.450.10">
    <property type="match status" value="1"/>
</dbReference>
<dbReference type="PROSITE" id="PS51529">
    <property type="entry name" value="CYSTATIN_FETUIN_A"/>
    <property type="match status" value="1"/>
</dbReference>
<keyword evidence="4 9" id="KW-0732">Signal</keyword>
<dbReference type="InterPro" id="IPR050735">
    <property type="entry name" value="Kininogen_Fetuin_HRG"/>
</dbReference>
<evidence type="ECO:0000256" key="9">
    <source>
        <dbReference type="SAM" id="SignalP"/>
    </source>
</evidence>
<dbReference type="GO" id="GO:0072562">
    <property type="term" value="C:blood microparticle"/>
    <property type="evidence" value="ECO:0007669"/>
    <property type="project" value="TreeGrafter"/>
</dbReference>
<evidence type="ECO:0000256" key="7">
    <source>
        <dbReference type="ARBA" id="ARBA00023180"/>
    </source>
</evidence>
<evidence type="ECO:0000256" key="4">
    <source>
        <dbReference type="ARBA" id="ARBA00022729"/>
    </source>
</evidence>
<dbReference type="SMART" id="SM00043">
    <property type="entry name" value="CY"/>
    <property type="match status" value="2"/>
</dbReference>
<dbReference type="GO" id="GO:0004869">
    <property type="term" value="F:cysteine-type endopeptidase inhibitor activity"/>
    <property type="evidence" value="ECO:0007669"/>
    <property type="project" value="InterPro"/>
</dbReference>
<keyword evidence="6" id="KW-1015">Disulfide bond</keyword>
<feature type="signal peptide" evidence="9">
    <location>
        <begin position="1"/>
        <end position="16"/>
    </location>
</feature>
<evidence type="ECO:0000313" key="11">
    <source>
        <dbReference type="Ensembl" id="ENSCHIP00010015420.1"/>
    </source>
</evidence>
<dbReference type="GO" id="GO:0031012">
    <property type="term" value="C:extracellular matrix"/>
    <property type="evidence" value="ECO:0007669"/>
    <property type="project" value="TreeGrafter"/>
</dbReference>
<name>A0A8C2P6M0_CAPHI</name>
<reference evidence="11" key="1">
    <citation type="submission" date="2019-03" db="EMBL/GenBank/DDBJ databases">
        <title>Genome sequencing and reference-guided assembly of Black Bengal Goat (Capra hircus).</title>
        <authorList>
            <person name="Siddiki A.Z."/>
            <person name="Baten A."/>
            <person name="Billah M."/>
            <person name="Alam M.A.U."/>
            <person name="Shawrob K.S.M."/>
            <person name="Saha S."/>
            <person name="Chowdhury M."/>
            <person name="Rahman A.H."/>
            <person name="Stear M."/>
            <person name="Miah G."/>
            <person name="Das G.B."/>
            <person name="Hossain M.M."/>
            <person name="Kumkum M."/>
            <person name="Islam M.S."/>
            <person name="Mollah A.M."/>
            <person name="Ahsan A."/>
            <person name="Tusar F."/>
            <person name="Khan M.K.I."/>
        </authorList>
    </citation>
    <scope>NUCLEOTIDE SEQUENCE [LARGE SCALE GENOMIC DNA]</scope>
</reference>
<keyword evidence="5" id="KW-0677">Repeat</keyword>
<evidence type="ECO:0000256" key="8">
    <source>
        <dbReference type="ARBA" id="ARBA00032001"/>
    </source>
</evidence>
<dbReference type="InterPro" id="IPR000010">
    <property type="entry name" value="Cystatin_dom"/>
</dbReference>
<evidence type="ECO:0000256" key="6">
    <source>
        <dbReference type="ARBA" id="ARBA00023157"/>
    </source>
</evidence>
<evidence type="ECO:0000256" key="1">
    <source>
        <dbReference type="ARBA" id="ARBA00004613"/>
    </source>
</evidence>
<organism evidence="11">
    <name type="scientific">Capra hircus</name>
    <name type="common">Goat</name>
    <dbReference type="NCBI Taxonomy" id="9925"/>
    <lineage>
        <taxon>Eukaryota</taxon>
        <taxon>Metazoa</taxon>
        <taxon>Chordata</taxon>
        <taxon>Craniata</taxon>
        <taxon>Vertebrata</taxon>
        <taxon>Euteleostomi</taxon>
        <taxon>Mammalia</taxon>
        <taxon>Eutheria</taxon>
        <taxon>Laurasiatheria</taxon>
        <taxon>Artiodactyla</taxon>
        <taxon>Ruminantia</taxon>
        <taxon>Pecora</taxon>
        <taxon>Bovidae</taxon>
        <taxon>Caprinae</taxon>
        <taxon>Capra</taxon>
    </lineage>
</organism>
<proteinExistence type="predicted"/>
<feature type="domain" description="Cystatin fetuin-A-type" evidence="10">
    <location>
        <begin position="131"/>
        <end position="243"/>
    </location>
</feature>
<accession>A0A8C2P6M0</accession>
<dbReference type="Pfam" id="PF00031">
    <property type="entry name" value="Cystatin"/>
    <property type="match status" value="1"/>
</dbReference>
<keyword evidence="7" id="KW-0325">Glycoprotein</keyword>
<dbReference type="SUPFAM" id="SSF54403">
    <property type="entry name" value="Cystatin/monellin"/>
    <property type="match status" value="2"/>
</dbReference>
<keyword evidence="3" id="KW-0964">Secreted</keyword>
<dbReference type="AlphaFoldDB" id="A0A8C2P6M0"/>
<dbReference type="PANTHER" id="PTHR13814:SF6">
    <property type="entry name" value="ALPHA-2-HS-GLYCOPROTEIN"/>
    <property type="match status" value="1"/>
</dbReference>
<reference evidence="11" key="2">
    <citation type="submission" date="2025-08" db="UniProtKB">
        <authorList>
            <consortium name="Ensembl"/>
        </authorList>
    </citation>
    <scope>IDENTIFICATION</scope>
</reference>
<evidence type="ECO:0000256" key="3">
    <source>
        <dbReference type="ARBA" id="ARBA00022525"/>
    </source>
</evidence>
<dbReference type="InterPro" id="IPR025760">
    <property type="entry name" value="Cystatin_Fetuin_A"/>
</dbReference>
<evidence type="ECO:0000256" key="5">
    <source>
        <dbReference type="ARBA" id="ARBA00022737"/>
    </source>
</evidence>
<dbReference type="FunFam" id="3.10.450.10:FF:000010">
    <property type="entry name" value="Alpha-2-HS-glycoprotein"/>
    <property type="match status" value="1"/>
</dbReference>
<protein>
    <recommendedName>
        <fullName evidence="2">Alpha-2-HS-glycoprotein</fullName>
    </recommendedName>
    <alternativeName>
        <fullName evidence="8">Fetuin-A</fullName>
    </alternativeName>
</protein>